<feature type="transmembrane region" description="Helical" evidence="1">
    <location>
        <begin position="243"/>
        <end position="265"/>
    </location>
</feature>
<dbReference type="Proteomes" id="UP000034664">
    <property type="component" value="Unassembled WGS sequence"/>
</dbReference>
<dbReference type="InterPro" id="IPR001173">
    <property type="entry name" value="Glyco_trans_2-like"/>
</dbReference>
<dbReference type="PANTHER" id="PTHR43630">
    <property type="entry name" value="POLY-BETA-1,6-N-ACETYL-D-GLUCOSAMINE SYNTHASE"/>
    <property type="match status" value="1"/>
</dbReference>
<feature type="domain" description="Glycosyltransferase 2-like" evidence="2">
    <location>
        <begin position="6"/>
        <end position="123"/>
    </location>
</feature>
<name>A0A0G0T7A9_9BACT</name>
<proteinExistence type="predicted"/>
<dbReference type="GO" id="GO:0016740">
    <property type="term" value="F:transferase activity"/>
    <property type="evidence" value="ECO:0007669"/>
    <property type="project" value="UniProtKB-KW"/>
</dbReference>
<dbReference type="EMBL" id="LBZM01000001">
    <property type="protein sequence ID" value="KKR72889.1"/>
    <property type="molecule type" value="Genomic_DNA"/>
</dbReference>
<protein>
    <submittedName>
        <fullName evidence="3">Glycosyl transferase family 2</fullName>
    </submittedName>
</protein>
<sequence length="270" mass="31058">MKPLATVIITTKNEEFVIEDLLDSLQNQSYPRVEIILIDNNSSDKTVSIAKKYPVRIYHKGPERSAQRNFGAQKSKGQYLLFLDADMILDKNIISSCVSEMEKRHTGGIIIPERSFGDGFWTKVKAFERSFYVGDDSIEAARFFSNKIFNDVGGFDEDINGPEDWDLSDRVRKKHGLARITEYIDHNEGRLSLGGLMKKKYYYGLRTHRYMKKNVLSPASSKLFFLLRSSYYRYPGKVIAHPFLFGMMFFMLLCEFIAGTAGYIVGKFRL</sequence>
<dbReference type="PANTHER" id="PTHR43630:SF2">
    <property type="entry name" value="GLYCOSYLTRANSFERASE"/>
    <property type="match status" value="1"/>
</dbReference>
<evidence type="ECO:0000256" key="1">
    <source>
        <dbReference type="SAM" id="Phobius"/>
    </source>
</evidence>
<keyword evidence="3" id="KW-0808">Transferase</keyword>
<reference evidence="3 4" key="1">
    <citation type="journal article" date="2015" name="Nature">
        <title>rRNA introns, odd ribosomes, and small enigmatic genomes across a large radiation of phyla.</title>
        <authorList>
            <person name="Brown C.T."/>
            <person name="Hug L.A."/>
            <person name="Thomas B.C."/>
            <person name="Sharon I."/>
            <person name="Castelle C.J."/>
            <person name="Singh A."/>
            <person name="Wilkins M.J."/>
            <person name="Williams K.H."/>
            <person name="Banfield J.F."/>
        </authorList>
    </citation>
    <scope>NUCLEOTIDE SEQUENCE [LARGE SCALE GENOMIC DNA]</scope>
</reference>
<comment type="caution">
    <text evidence="3">The sequence shown here is derived from an EMBL/GenBank/DDBJ whole genome shotgun (WGS) entry which is preliminary data.</text>
</comment>
<keyword evidence="1" id="KW-1133">Transmembrane helix</keyword>
<organism evidence="3 4">
    <name type="scientific">Candidatus Roizmanbacteria bacterium GW2011_GWB1_40_7</name>
    <dbReference type="NCBI Taxonomy" id="1618482"/>
    <lineage>
        <taxon>Bacteria</taxon>
        <taxon>Candidatus Roizmaniibacteriota</taxon>
    </lineage>
</organism>
<dbReference type="Gene3D" id="3.90.550.10">
    <property type="entry name" value="Spore Coat Polysaccharide Biosynthesis Protein SpsA, Chain A"/>
    <property type="match status" value="1"/>
</dbReference>
<evidence type="ECO:0000259" key="2">
    <source>
        <dbReference type="Pfam" id="PF00535"/>
    </source>
</evidence>
<keyword evidence="1" id="KW-0812">Transmembrane</keyword>
<dbReference type="PATRIC" id="fig|1618482.3.peg.31"/>
<accession>A0A0G0T7A9</accession>
<dbReference type="AlphaFoldDB" id="A0A0G0T7A9"/>
<dbReference type="SUPFAM" id="SSF53448">
    <property type="entry name" value="Nucleotide-diphospho-sugar transferases"/>
    <property type="match status" value="1"/>
</dbReference>
<dbReference type="InterPro" id="IPR029044">
    <property type="entry name" value="Nucleotide-diphossugar_trans"/>
</dbReference>
<dbReference type="Pfam" id="PF00535">
    <property type="entry name" value="Glycos_transf_2"/>
    <property type="match status" value="1"/>
</dbReference>
<gene>
    <name evidence="3" type="ORF">UU14_C0001G0031</name>
</gene>
<evidence type="ECO:0000313" key="3">
    <source>
        <dbReference type="EMBL" id="KKR72889.1"/>
    </source>
</evidence>
<evidence type="ECO:0000313" key="4">
    <source>
        <dbReference type="Proteomes" id="UP000034664"/>
    </source>
</evidence>
<keyword evidence="1" id="KW-0472">Membrane</keyword>